<reference evidence="1 2" key="1">
    <citation type="submission" date="2016-10" db="EMBL/GenBank/DDBJ databases">
        <authorList>
            <person name="de Groot N.N."/>
        </authorList>
    </citation>
    <scope>NUCLEOTIDE SEQUENCE [LARGE SCALE GENOMIC DNA]</scope>
    <source>
        <strain evidence="1 2">DSM 18684</strain>
    </source>
</reference>
<evidence type="ECO:0008006" key="3">
    <source>
        <dbReference type="Google" id="ProtNLM"/>
    </source>
</evidence>
<sequence>MATIEFITKEDLDQFKQELFSELRRPGQRLHKISEQKEWLKSYEVRKLLSISPGTLQGLRDTGKLKFNKVGGLMFYKYDDVIALVEGKKIIPKP</sequence>
<dbReference type="EMBL" id="FOPP01000004">
    <property type="protein sequence ID" value="SFH04849.1"/>
    <property type="molecule type" value="Genomic_DNA"/>
</dbReference>
<proteinExistence type="predicted"/>
<organism evidence="1 2">
    <name type="scientific">Pedobacter insulae</name>
    <dbReference type="NCBI Taxonomy" id="414048"/>
    <lineage>
        <taxon>Bacteria</taxon>
        <taxon>Pseudomonadati</taxon>
        <taxon>Bacteroidota</taxon>
        <taxon>Sphingobacteriia</taxon>
        <taxon>Sphingobacteriales</taxon>
        <taxon>Sphingobacteriaceae</taxon>
        <taxon>Pedobacter</taxon>
    </lineage>
</organism>
<gene>
    <name evidence="1" type="ORF">SAMN04489864_104287</name>
</gene>
<name>A0A1I2WW59_9SPHI</name>
<dbReference type="AlphaFoldDB" id="A0A1I2WW59"/>
<evidence type="ECO:0000313" key="1">
    <source>
        <dbReference type="EMBL" id="SFH04849.1"/>
    </source>
</evidence>
<keyword evidence="2" id="KW-1185">Reference proteome</keyword>
<dbReference type="PANTHER" id="PTHR34585:SF22">
    <property type="entry name" value="HELIX-TURN-HELIX DOMAIN-CONTAINING PROTEIN"/>
    <property type="match status" value="1"/>
</dbReference>
<dbReference type="Proteomes" id="UP000199666">
    <property type="component" value="Unassembled WGS sequence"/>
</dbReference>
<dbReference type="STRING" id="414048.SAMN04489864_104287"/>
<dbReference type="RefSeq" id="WP_090993227.1">
    <property type="nucleotide sequence ID" value="NZ_FOPP01000004.1"/>
</dbReference>
<evidence type="ECO:0000313" key="2">
    <source>
        <dbReference type="Proteomes" id="UP000199666"/>
    </source>
</evidence>
<dbReference type="PANTHER" id="PTHR34585">
    <property type="match status" value="1"/>
</dbReference>
<protein>
    <recommendedName>
        <fullName evidence="3">Helix-turn-helix domain-containing protein</fullName>
    </recommendedName>
</protein>
<dbReference type="OrthoDB" id="1524679at2"/>
<accession>A0A1I2WW59</accession>